<dbReference type="InterPro" id="IPR050538">
    <property type="entry name" value="MAP_kinase_kinase_kinase"/>
</dbReference>
<feature type="region of interest" description="Disordered" evidence="5">
    <location>
        <begin position="703"/>
        <end position="742"/>
    </location>
</feature>
<dbReference type="Gene3D" id="1.10.510.10">
    <property type="entry name" value="Transferase(Phosphotransferase) domain 1"/>
    <property type="match status" value="1"/>
</dbReference>
<keyword evidence="8" id="KW-1185">Reference proteome</keyword>
<feature type="compositionally biased region" description="Basic residues" evidence="5">
    <location>
        <begin position="189"/>
        <end position="201"/>
    </location>
</feature>
<organism evidence="7 8">
    <name type="scientific">Albula goreensis</name>
    <dbReference type="NCBI Taxonomy" id="1534307"/>
    <lineage>
        <taxon>Eukaryota</taxon>
        <taxon>Metazoa</taxon>
        <taxon>Chordata</taxon>
        <taxon>Craniata</taxon>
        <taxon>Vertebrata</taxon>
        <taxon>Euteleostomi</taxon>
        <taxon>Actinopterygii</taxon>
        <taxon>Neopterygii</taxon>
        <taxon>Teleostei</taxon>
        <taxon>Albuliformes</taxon>
        <taxon>Albulidae</taxon>
        <taxon>Albula</taxon>
    </lineage>
</organism>
<keyword evidence="3" id="KW-0418">Kinase</keyword>
<dbReference type="PANTHER" id="PTHR48016:SF9">
    <property type="entry name" value="MITOGEN-ACTIVATED PROTEIN KINASE KINASE KINASE 14"/>
    <property type="match status" value="1"/>
</dbReference>
<dbReference type="FunFam" id="1.10.510.10:FF:000383">
    <property type="entry name" value="Mitogen-activated protein kinase kinase kinase 14"/>
    <property type="match status" value="1"/>
</dbReference>
<evidence type="ECO:0000259" key="6">
    <source>
        <dbReference type="PROSITE" id="PS50011"/>
    </source>
</evidence>
<evidence type="ECO:0000256" key="2">
    <source>
        <dbReference type="ARBA" id="ARBA00022741"/>
    </source>
</evidence>
<dbReference type="GO" id="GO:0004672">
    <property type="term" value="F:protein kinase activity"/>
    <property type="evidence" value="ECO:0007669"/>
    <property type="project" value="InterPro"/>
</dbReference>
<feature type="compositionally biased region" description="Pro residues" evidence="5">
    <location>
        <begin position="675"/>
        <end position="685"/>
    </location>
</feature>
<dbReference type="AlphaFoldDB" id="A0A8T3DKC3"/>
<evidence type="ECO:0000256" key="1">
    <source>
        <dbReference type="ARBA" id="ARBA00022679"/>
    </source>
</evidence>
<protein>
    <recommendedName>
        <fullName evidence="6">Protein kinase domain-containing protein</fullName>
    </recommendedName>
</protein>
<gene>
    <name evidence="7" type="ORF">AGOR_G00095520</name>
</gene>
<dbReference type="InterPro" id="IPR011009">
    <property type="entry name" value="Kinase-like_dom_sf"/>
</dbReference>
<reference evidence="7" key="1">
    <citation type="submission" date="2021-01" db="EMBL/GenBank/DDBJ databases">
        <authorList>
            <person name="Zahm M."/>
            <person name="Roques C."/>
            <person name="Cabau C."/>
            <person name="Klopp C."/>
            <person name="Donnadieu C."/>
            <person name="Jouanno E."/>
            <person name="Lampietro C."/>
            <person name="Louis A."/>
            <person name="Herpin A."/>
            <person name="Echchiki A."/>
            <person name="Berthelot C."/>
            <person name="Parey E."/>
            <person name="Roest-Crollius H."/>
            <person name="Braasch I."/>
            <person name="Postlethwait J."/>
            <person name="Bobe J."/>
            <person name="Montfort J."/>
            <person name="Bouchez O."/>
            <person name="Begum T."/>
            <person name="Mejri S."/>
            <person name="Adams A."/>
            <person name="Chen W.-J."/>
            <person name="Guiguen Y."/>
        </authorList>
    </citation>
    <scope>NUCLEOTIDE SEQUENCE</scope>
    <source>
        <tissue evidence="7">Blood</tissue>
    </source>
</reference>
<dbReference type="GO" id="GO:0007249">
    <property type="term" value="P:canonical NF-kappaB signal transduction"/>
    <property type="evidence" value="ECO:0007669"/>
    <property type="project" value="TreeGrafter"/>
</dbReference>
<dbReference type="SUPFAM" id="SSF56112">
    <property type="entry name" value="Protein kinase-like (PK-like)"/>
    <property type="match status" value="1"/>
</dbReference>
<name>A0A8T3DKC3_9TELE</name>
<dbReference type="PROSITE" id="PS50011">
    <property type="entry name" value="PROTEIN_KINASE_DOM"/>
    <property type="match status" value="1"/>
</dbReference>
<evidence type="ECO:0000256" key="3">
    <source>
        <dbReference type="ARBA" id="ARBA00022777"/>
    </source>
</evidence>
<dbReference type="InterPro" id="IPR008271">
    <property type="entry name" value="Ser/Thr_kinase_AS"/>
</dbReference>
<accession>A0A8T3DKC3</accession>
<keyword evidence="1" id="KW-0808">Transferase</keyword>
<keyword evidence="2" id="KW-0547">Nucleotide-binding</keyword>
<feature type="compositionally biased region" description="Basic and acidic residues" evidence="5">
    <location>
        <begin position="202"/>
        <end position="214"/>
    </location>
</feature>
<comment type="caution">
    <text evidence="7">The sequence shown here is derived from an EMBL/GenBank/DDBJ whole genome shotgun (WGS) entry which is preliminary data.</text>
</comment>
<dbReference type="InterPro" id="IPR000719">
    <property type="entry name" value="Prot_kinase_dom"/>
</dbReference>
<dbReference type="GO" id="GO:0005524">
    <property type="term" value="F:ATP binding"/>
    <property type="evidence" value="ECO:0007669"/>
    <property type="project" value="UniProtKB-KW"/>
</dbReference>
<evidence type="ECO:0000313" key="7">
    <source>
        <dbReference type="EMBL" id="KAI1896510.1"/>
    </source>
</evidence>
<evidence type="ECO:0000313" key="8">
    <source>
        <dbReference type="Proteomes" id="UP000829720"/>
    </source>
</evidence>
<dbReference type="Gene3D" id="3.30.200.20">
    <property type="entry name" value="Phosphorylase Kinase, domain 1"/>
    <property type="match status" value="1"/>
</dbReference>
<dbReference type="OrthoDB" id="5836549at2759"/>
<feature type="region of interest" description="Disordered" evidence="5">
    <location>
        <begin position="670"/>
        <end position="689"/>
    </location>
</feature>
<feature type="compositionally biased region" description="Low complexity" evidence="5">
    <location>
        <begin position="217"/>
        <end position="231"/>
    </location>
</feature>
<feature type="region of interest" description="Disordered" evidence="5">
    <location>
        <begin position="1"/>
        <end position="27"/>
    </location>
</feature>
<sequence length="939" mass="105042">MQKERAEPAPACLAAGRGRAGNSRWPSRIPKERSTAIKVCLAMQGFGERGMAGTRIFNSTTPFKELKGGSILPYPYPGDGMCTEGKEGKQDLLLGKLPASLNLLLTHGSAKQVGTGDQWTEKRFCVSIIAQAEGEGPQEFTPTSTEHNFIRSHLIHKYRPSTEHHSLRNNVAHLAAQEETRPTPVSPQLKKRRKRKRRRGRREKDHEGERERQRQRSPSGVPEQESSSSFSLEQAQGEVPENISGSYNCSHVDNLGVQETEWPGSIEQELSGPSCEELPRCLFPHTAHPWGTPKLCGLPNLSPCSQESGSDSPLSSLEGCDLAVKALRGIVTQEERCFAPPLFKALEREVAEEKESDTYINEGILFHPKEQLQSKDFEYREGQEYTQLSPIQNGSFGDVYSVRDNSTGFKCAAKKIPLNIFNSEEVGSWSALKSPRVVELFGAVREGPNVILFMDLKSGSVGQLLKERGRLPEDLSLHYLCQVLGALEYLHSRRVLHMDIKADNVLLSEDGKESFLCDFGHSERLDINGQSTKAYQGNGFQGTETHMAPEVVKGERHCDKADVWSSCCMLLHMRNGCHPWTRNYSHPLCLKIANEPPPLNEIPSNSNPCTVDIFTAGLRKEPKNRASAAELKEKTTKALNEVGGLTSPVRGAYEEPESTGFLDRHARTRSIPSFPATPSPAPSPVEGPEHRLQWVSPWRENAHKEEYEEEEEEYAENEDTGDEEEEDDTEWETSSPELPRSYSACHSRLEKKEQRDNASTVSEQELKKLSRVLILDSLSQPHSPEVLLSCLSNDCPDQRDTGDKDSGRWSVSMQDDLSSGVFSSYNSQAEGQSFNMDYLLPVHHTPSRCFAGVDVWIENFDGQCLRIRERPKVKVGHIATGISEQIPERAFSLETVDGQLVSHNEEVRDPSLYLRCTPAPDSSHGWQWRVKEGRLELRE</sequence>
<evidence type="ECO:0000256" key="5">
    <source>
        <dbReference type="SAM" id="MobiDB-lite"/>
    </source>
</evidence>
<feature type="compositionally biased region" description="Acidic residues" evidence="5">
    <location>
        <begin position="707"/>
        <end position="731"/>
    </location>
</feature>
<feature type="region of interest" description="Disordered" evidence="5">
    <location>
        <begin position="174"/>
        <end position="247"/>
    </location>
</feature>
<evidence type="ECO:0000256" key="4">
    <source>
        <dbReference type="ARBA" id="ARBA00022840"/>
    </source>
</evidence>
<dbReference type="Pfam" id="PF00069">
    <property type="entry name" value="Pkinase"/>
    <property type="match status" value="1"/>
</dbReference>
<keyword evidence="4" id="KW-0067">ATP-binding</keyword>
<dbReference type="SMART" id="SM00220">
    <property type="entry name" value="S_TKc"/>
    <property type="match status" value="1"/>
</dbReference>
<dbReference type="PROSITE" id="PS00108">
    <property type="entry name" value="PROTEIN_KINASE_ST"/>
    <property type="match status" value="1"/>
</dbReference>
<feature type="domain" description="Protein kinase" evidence="6">
    <location>
        <begin position="385"/>
        <end position="639"/>
    </location>
</feature>
<dbReference type="PANTHER" id="PTHR48016">
    <property type="entry name" value="MAP KINASE KINASE KINASE SSK2-RELATED-RELATED"/>
    <property type="match status" value="1"/>
</dbReference>
<proteinExistence type="predicted"/>
<dbReference type="EMBL" id="JAERUA010000008">
    <property type="protein sequence ID" value="KAI1896510.1"/>
    <property type="molecule type" value="Genomic_DNA"/>
</dbReference>
<dbReference type="Proteomes" id="UP000829720">
    <property type="component" value="Unassembled WGS sequence"/>
</dbReference>